<evidence type="ECO:0000313" key="7">
    <source>
        <dbReference type="EMBL" id="UUX35408.1"/>
    </source>
</evidence>
<dbReference type="SUPFAM" id="SSF53062">
    <property type="entry name" value="PTS system fructose IIA component-like"/>
    <property type="match status" value="1"/>
</dbReference>
<dbReference type="EMBL" id="CP102453">
    <property type="protein sequence ID" value="UUX35408.1"/>
    <property type="molecule type" value="Genomic_DNA"/>
</dbReference>
<keyword evidence="2" id="KW-0547">Nucleotide-binding</keyword>
<dbReference type="SUPFAM" id="SSF52540">
    <property type="entry name" value="P-loop containing nucleoside triphosphate hydrolases"/>
    <property type="match status" value="1"/>
</dbReference>
<dbReference type="InterPro" id="IPR036662">
    <property type="entry name" value="PTS_EIIA_man-typ_sf"/>
</dbReference>
<keyword evidence="1" id="KW-0808">Transferase</keyword>
<dbReference type="InterPro" id="IPR036390">
    <property type="entry name" value="WH_DNA-bd_sf"/>
</dbReference>
<evidence type="ECO:0000313" key="8">
    <source>
        <dbReference type="Proteomes" id="UP001315967"/>
    </source>
</evidence>
<dbReference type="Pfam" id="PF00158">
    <property type="entry name" value="Sigma54_activat"/>
    <property type="match status" value="1"/>
</dbReference>
<gene>
    <name evidence="7" type="ORF">NRE15_07120</name>
</gene>
<dbReference type="Proteomes" id="UP001315967">
    <property type="component" value="Chromosome"/>
</dbReference>
<dbReference type="InterPro" id="IPR011608">
    <property type="entry name" value="PRD"/>
</dbReference>
<evidence type="ECO:0000256" key="2">
    <source>
        <dbReference type="ARBA" id="ARBA00022741"/>
    </source>
</evidence>
<organism evidence="7 8">
    <name type="scientific">Fundicoccus culcitae</name>
    <dbReference type="NCBI Taxonomy" id="2969821"/>
    <lineage>
        <taxon>Bacteria</taxon>
        <taxon>Bacillati</taxon>
        <taxon>Bacillota</taxon>
        <taxon>Bacilli</taxon>
        <taxon>Lactobacillales</taxon>
        <taxon>Aerococcaceae</taxon>
        <taxon>Fundicoccus</taxon>
    </lineage>
</organism>
<dbReference type="Pfam" id="PF00874">
    <property type="entry name" value="PRD"/>
    <property type="match status" value="2"/>
</dbReference>
<protein>
    <submittedName>
        <fullName evidence="7">PRD domain-containing protein</fullName>
    </submittedName>
</protein>
<dbReference type="PROSITE" id="PS51372">
    <property type="entry name" value="PRD_2"/>
    <property type="match status" value="2"/>
</dbReference>
<accession>A0ABY5P9I1</accession>
<dbReference type="SUPFAM" id="SSF46785">
    <property type="entry name" value="Winged helix' DNA-binding domain"/>
    <property type="match status" value="1"/>
</dbReference>
<dbReference type="InterPro" id="IPR002078">
    <property type="entry name" value="Sigma_54_int"/>
</dbReference>
<feature type="domain" description="Sigma-54 factor interaction" evidence="4">
    <location>
        <begin position="84"/>
        <end position="307"/>
    </location>
</feature>
<dbReference type="PANTHER" id="PTHR32071">
    <property type="entry name" value="TRANSCRIPTIONAL REGULATORY PROTEIN"/>
    <property type="match status" value="1"/>
</dbReference>
<proteinExistence type="predicted"/>
<feature type="domain" description="PRD" evidence="6">
    <location>
        <begin position="428"/>
        <end position="533"/>
    </location>
</feature>
<evidence type="ECO:0000256" key="1">
    <source>
        <dbReference type="ARBA" id="ARBA00022679"/>
    </source>
</evidence>
<dbReference type="Gene3D" id="1.10.1790.10">
    <property type="entry name" value="PRD domain"/>
    <property type="match status" value="2"/>
</dbReference>
<feature type="domain" description="PTS EIIA type-4" evidence="5">
    <location>
        <begin position="534"/>
        <end position="663"/>
    </location>
</feature>
<evidence type="ECO:0000259" key="5">
    <source>
        <dbReference type="PROSITE" id="PS51096"/>
    </source>
</evidence>
<dbReference type="PANTHER" id="PTHR32071:SF38">
    <property type="entry name" value="PSP OPERON TRANSCRIPTIONAL ACTIVATOR"/>
    <property type="match status" value="1"/>
</dbReference>
<dbReference type="PROSITE" id="PS50045">
    <property type="entry name" value="SIGMA54_INTERACT_4"/>
    <property type="match status" value="1"/>
</dbReference>
<dbReference type="Gene3D" id="3.40.50.300">
    <property type="entry name" value="P-loop containing nucleotide triphosphate hydrolases"/>
    <property type="match status" value="1"/>
</dbReference>
<dbReference type="InterPro" id="IPR027417">
    <property type="entry name" value="P-loop_NTPase"/>
</dbReference>
<dbReference type="CDD" id="cd00009">
    <property type="entry name" value="AAA"/>
    <property type="match status" value="1"/>
</dbReference>
<dbReference type="InterPro" id="IPR036634">
    <property type="entry name" value="PRD_sf"/>
</dbReference>
<evidence type="ECO:0000259" key="4">
    <source>
        <dbReference type="PROSITE" id="PS50045"/>
    </source>
</evidence>
<evidence type="ECO:0000256" key="3">
    <source>
        <dbReference type="ARBA" id="ARBA00022840"/>
    </source>
</evidence>
<dbReference type="Gene3D" id="3.40.50.510">
    <property type="entry name" value="Phosphotransferase system, mannose-type IIA component"/>
    <property type="match status" value="1"/>
</dbReference>
<name>A0ABY5P9I1_9LACT</name>
<keyword evidence="3" id="KW-0067">ATP-binding</keyword>
<dbReference type="RefSeq" id="WP_313794896.1">
    <property type="nucleotide sequence ID" value="NZ_CP102453.1"/>
</dbReference>
<dbReference type="Pfam" id="PF03610">
    <property type="entry name" value="EIIA-man"/>
    <property type="match status" value="1"/>
</dbReference>
<dbReference type="InterPro" id="IPR004701">
    <property type="entry name" value="PTS_EIIA_man-typ"/>
</dbReference>
<evidence type="ECO:0000259" key="6">
    <source>
        <dbReference type="PROSITE" id="PS51372"/>
    </source>
</evidence>
<feature type="domain" description="PRD" evidence="6">
    <location>
        <begin position="775"/>
        <end position="876"/>
    </location>
</feature>
<keyword evidence="8" id="KW-1185">Reference proteome</keyword>
<dbReference type="SUPFAM" id="SSF63520">
    <property type="entry name" value="PTS-regulatory domain, PRD"/>
    <property type="match status" value="2"/>
</dbReference>
<reference evidence="7 8" key="1">
    <citation type="submission" date="2022-08" db="EMBL/GenBank/DDBJ databases">
        <title>Aerococcaceae sp. nov isolated from spoiled eye mask.</title>
        <authorList>
            <person name="Zhou G."/>
            <person name="Xie X.-B."/>
            <person name="Shi Q.-S."/>
            <person name="Wang Y.-S."/>
            <person name="Wen X."/>
            <person name="Peng H."/>
            <person name="Yang X.-J."/>
            <person name="Tao H.-B."/>
            <person name="Huang X.-M."/>
        </authorList>
    </citation>
    <scope>NUCLEOTIDE SEQUENCE [LARGE SCALE GENOMIC DNA]</scope>
    <source>
        <strain evidence="8">DM20194951</strain>
    </source>
</reference>
<dbReference type="PROSITE" id="PS51096">
    <property type="entry name" value="PTS_EIIA_TYPE_4"/>
    <property type="match status" value="1"/>
</dbReference>
<sequence length="876" mass="100568">MSLKKIDELYDFIQKKTYSANKDFEGVSTNEIVEAFDMQRSNVSALLNQLVKDNKLKKTNTRPVLYQLKDTNYDEMEATLFSDLVGLNGSLRHAVQLAKAAIFYPNRRLNILLQGNKGVGTSSFAHLIYQFAKSRAVVENDAPFIKVSSRHYKSNLDALNDVLFGKNMAMEDSAFAQARGGVLFIDNFELLKPEQQNEISKILERHSQFTFAEADETNFSDVIIIIACKPNSNTSIQDKISFTIELPDLNKRPLEEKFALINKFFTIEASNSMHDIQVSSEAINGLLLADFAGNIKALEREITVASAKAYVRVIGQQDKVIKVFVNDFSVNIKQAQIKIKSFYHEVHELIGSNDYIYFDKKQGFVKNDAKDESMYQDIESKYNDLISRGINQQNIESVINTHLQQLFNIYRYEETKSDEKNLEQLSKLVDKRIIEIVDDWIEICSRELNRSFSSNVFYGLCLHINALMTASFTRQRVDNEQILSIIQNYPQEYGLSNQLSLTLKEKLNLEVPFDEVVIITMFLLKSDNTPSEEHPVLLYAMHGHSTAKSLMEVTNSLTKSNVCYSYDLDLEKDIEEAMQEFKELIIKIDQGKGVIVIYDMGSIKTMIETVSDETHIKIRGINIPVTLVGIDLARRCFMGDDIEDIYHKATKELKAYTNESEKLDKLIITLCHTGEGGAYQLKNYIDEFSNLDYNIVALAISDRQQLLKEVIELKRTNQIHAFVGTYDPKLLGIPFIPISKIFENKKENLDKILKFEPIVEQEIDFDPIYDFLDEQLKYTSMAKVKMILPELLDQLTVIFDLDKEQQIGLFMHLVSLIEKKLSLETVAENKFRDKILIAFQDDYRQLRNMFKVLEKSFNIIINDGDIATIIMILRKV</sequence>